<dbReference type="Proteomes" id="UP000015354">
    <property type="component" value="Unassembled WGS sequence"/>
</dbReference>
<dbReference type="GO" id="GO:0000049">
    <property type="term" value="F:tRNA binding"/>
    <property type="evidence" value="ECO:0007669"/>
    <property type="project" value="TreeGrafter"/>
</dbReference>
<dbReference type="PANTHER" id="PTHR13563:SF13">
    <property type="entry name" value="TRNA METHYLTRANSFERASE 10 HOMOLOG A"/>
    <property type="match status" value="1"/>
</dbReference>
<evidence type="ECO:0000256" key="1">
    <source>
        <dbReference type="ARBA" id="ARBA00012797"/>
    </source>
</evidence>
<comment type="caution">
    <text evidence="8">The sequence shown here is derived from an EMBL/GenBank/DDBJ whole genome shotgun (WGS) entry which is preliminary data.</text>
</comment>
<feature type="compositionally biased region" description="Basic and acidic residues" evidence="6">
    <location>
        <begin position="61"/>
        <end position="93"/>
    </location>
</feature>
<evidence type="ECO:0000256" key="2">
    <source>
        <dbReference type="ARBA" id="ARBA00022603"/>
    </source>
</evidence>
<organism evidence="8 9">
    <name type="scientific">Strigomonas culicis</name>
    <dbReference type="NCBI Taxonomy" id="28005"/>
    <lineage>
        <taxon>Eukaryota</taxon>
        <taxon>Discoba</taxon>
        <taxon>Euglenozoa</taxon>
        <taxon>Kinetoplastea</taxon>
        <taxon>Metakinetoplastina</taxon>
        <taxon>Trypanosomatida</taxon>
        <taxon>Trypanosomatidae</taxon>
        <taxon>Strigomonadinae</taxon>
        <taxon>Strigomonas</taxon>
    </lineage>
</organism>
<feature type="region of interest" description="Disordered" evidence="6">
    <location>
        <begin position="304"/>
        <end position="335"/>
    </location>
</feature>
<dbReference type="CDD" id="cd18089">
    <property type="entry name" value="SPOUT_Trm10-like"/>
    <property type="match status" value="1"/>
</dbReference>
<evidence type="ECO:0000313" key="8">
    <source>
        <dbReference type="EMBL" id="EPY36998.1"/>
    </source>
</evidence>
<feature type="domain" description="SAM-dependent MTase TRM10-type" evidence="7">
    <location>
        <begin position="98"/>
        <end position="304"/>
    </location>
</feature>
<dbReference type="GO" id="GO:0002939">
    <property type="term" value="P:tRNA N1-guanine methylation"/>
    <property type="evidence" value="ECO:0007669"/>
    <property type="project" value="TreeGrafter"/>
</dbReference>
<keyword evidence="9" id="KW-1185">Reference proteome</keyword>
<feature type="region of interest" description="Disordered" evidence="6">
    <location>
        <begin position="1"/>
        <end position="93"/>
    </location>
</feature>
<dbReference type="InterPro" id="IPR038459">
    <property type="entry name" value="MT_TRM10-typ_sf"/>
</dbReference>
<name>S9V838_9TRYP</name>
<evidence type="ECO:0000259" key="7">
    <source>
        <dbReference type="PROSITE" id="PS51675"/>
    </source>
</evidence>
<dbReference type="PANTHER" id="PTHR13563">
    <property type="entry name" value="TRNA (GUANINE-9-) METHYLTRANSFERASE"/>
    <property type="match status" value="1"/>
</dbReference>
<keyword evidence="4" id="KW-0949">S-adenosyl-L-methionine</keyword>
<feature type="compositionally biased region" description="Basic and acidic residues" evidence="6">
    <location>
        <begin position="34"/>
        <end position="52"/>
    </location>
</feature>
<dbReference type="GO" id="GO:0005634">
    <property type="term" value="C:nucleus"/>
    <property type="evidence" value="ECO:0007669"/>
    <property type="project" value="TreeGrafter"/>
</dbReference>
<keyword evidence="2 8" id="KW-0489">Methyltransferase</keyword>
<evidence type="ECO:0000256" key="6">
    <source>
        <dbReference type="SAM" id="MobiDB-lite"/>
    </source>
</evidence>
<dbReference type="GO" id="GO:0052905">
    <property type="term" value="F:tRNA (guanosine(9)-N1)-methyltransferase activity"/>
    <property type="evidence" value="ECO:0007669"/>
    <property type="project" value="UniProtKB-EC"/>
</dbReference>
<gene>
    <name evidence="8" type="ORF">STCU_00300</name>
</gene>
<dbReference type="AlphaFoldDB" id="S9V838"/>
<reference evidence="8 9" key="1">
    <citation type="journal article" date="2013" name="PLoS ONE">
        <title>Predicting the Proteins of Angomonas deanei, Strigomonas culicis and Their Respective Endosymbionts Reveals New Aspects of the Trypanosomatidae Family.</title>
        <authorList>
            <person name="Motta M.C."/>
            <person name="Martins A.C."/>
            <person name="de Souza S.S."/>
            <person name="Catta-Preta C.M."/>
            <person name="Silva R."/>
            <person name="Klein C.C."/>
            <person name="de Almeida L.G."/>
            <person name="de Lima Cunha O."/>
            <person name="Ciapina L.P."/>
            <person name="Brocchi M."/>
            <person name="Colabardini A.C."/>
            <person name="de Araujo Lima B."/>
            <person name="Machado C.R."/>
            <person name="de Almeida Soares C.M."/>
            <person name="Probst C.M."/>
            <person name="de Menezes C.B."/>
            <person name="Thompson C.E."/>
            <person name="Bartholomeu D.C."/>
            <person name="Gradia D.F."/>
            <person name="Pavoni D.P."/>
            <person name="Grisard E.C."/>
            <person name="Fantinatti-Garboggini F."/>
            <person name="Marchini F.K."/>
            <person name="Rodrigues-Luiz G.F."/>
            <person name="Wagner G."/>
            <person name="Goldman G.H."/>
            <person name="Fietto J.L."/>
            <person name="Elias M.C."/>
            <person name="Goldman M.H."/>
            <person name="Sagot M.F."/>
            <person name="Pereira M."/>
            <person name="Stoco P.H."/>
            <person name="de Mendonca-Neto R.P."/>
            <person name="Teixeira S.M."/>
            <person name="Maciel T.E."/>
            <person name="de Oliveira Mendes T.A."/>
            <person name="Urmenyi T.P."/>
            <person name="de Souza W."/>
            <person name="Schenkman S."/>
            <person name="de Vasconcelos A.T."/>
        </authorList>
    </citation>
    <scope>NUCLEOTIDE SEQUENCE [LARGE SCALE GENOMIC DNA]</scope>
</reference>
<evidence type="ECO:0000313" key="9">
    <source>
        <dbReference type="Proteomes" id="UP000015354"/>
    </source>
</evidence>
<dbReference type="OrthoDB" id="278300at2759"/>
<proteinExistence type="predicted"/>
<sequence length="335" mass="38338">MESEPPQRSQEHTAHASPATAHVTPAAHRRNRKSWTEEEKRAFWQARKQEKKERRRVKIQQKKEEERSAWEHLTEEEQDERRQAAMQRYDQKREAEARRKEQCLAHLQDPATPVLVYDLSFSWCMTAADTKSTVKQVQYAYSALRRETFPFRPVLCSVGGTEAADERDCAAQREVLRALVTHSGFLAYGPLITEQHWSELFPKEKIVFLSADSEEVLREIEPTTVYVVGAFVDHNKHKGLSYERARQHGVRTARLPLKESVDIGNRCKVLTINHLTEVLVRYMREGGGWAGAIEAALPVRRAHQETLGSLQKRRRGQDSPGGSEADTSESSNDAN</sequence>
<keyword evidence="3 8" id="KW-0808">Transferase</keyword>
<evidence type="ECO:0000256" key="3">
    <source>
        <dbReference type="ARBA" id="ARBA00022679"/>
    </source>
</evidence>
<dbReference type="EC" id="2.1.1.221" evidence="1"/>
<evidence type="ECO:0000256" key="4">
    <source>
        <dbReference type="ARBA" id="ARBA00022691"/>
    </source>
</evidence>
<accession>S9V838</accession>
<dbReference type="InterPro" id="IPR028564">
    <property type="entry name" value="MT_TRM10-typ"/>
</dbReference>
<dbReference type="PROSITE" id="PS51675">
    <property type="entry name" value="SAM_MT_TRM10"/>
    <property type="match status" value="1"/>
</dbReference>
<dbReference type="Gene3D" id="3.40.1280.30">
    <property type="match status" value="1"/>
</dbReference>
<evidence type="ECO:0000256" key="5">
    <source>
        <dbReference type="ARBA" id="ARBA00048434"/>
    </source>
</evidence>
<comment type="catalytic activity">
    <reaction evidence="5">
        <text>guanosine(9) in tRNA + S-adenosyl-L-methionine = N(1)-methylguanosine(9) in tRNA + S-adenosyl-L-homocysteine + H(+)</text>
        <dbReference type="Rhea" id="RHEA:43156"/>
        <dbReference type="Rhea" id="RHEA-COMP:10367"/>
        <dbReference type="Rhea" id="RHEA-COMP:10368"/>
        <dbReference type="ChEBI" id="CHEBI:15378"/>
        <dbReference type="ChEBI" id="CHEBI:57856"/>
        <dbReference type="ChEBI" id="CHEBI:59789"/>
        <dbReference type="ChEBI" id="CHEBI:73542"/>
        <dbReference type="ChEBI" id="CHEBI:74269"/>
        <dbReference type="EC" id="2.1.1.221"/>
    </reaction>
</comment>
<protein>
    <recommendedName>
        <fullName evidence="1">tRNA (guanine(9)-N(1))-methyltransferase</fullName>
        <ecNumber evidence="1">2.1.1.221</ecNumber>
    </recommendedName>
</protein>
<dbReference type="EMBL" id="ATMH01000300">
    <property type="protein sequence ID" value="EPY36998.1"/>
    <property type="molecule type" value="Genomic_DNA"/>
</dbReference>
<dbReference type="InterPro" id="IPR007356">
    <property type="entry name" value="tRNA_m1G_MeTrfase_euk"/>
</dbReference>